<dbReference type="EMBL" id="AE000511">
    <property type="protein sequence ID" value="AAD08085.1"/>
    <property type="molecule type" value="Genomic_DNA"/>
</dbReference>
<dbReference type="PIR" id="A64649">
    <property type="entry name" value="A64649"/>
</dbReference>
<dbReference type="InParanoid" id="O25677"/>
<evidence type="ECO:0000313" key="2">
    <source>
        <dbReference type="Proteomes" id="UP000000429"/>
    </source>
</evidence>
<evidence type="ECO:0000313" key="1">
    <source>
        <dbReference type="EMBL" id="AAD08085.1"/>
    </source>
</evidence>
<dbReference type="EnsemblBacteria" id="AAD08085">
    <property type="protein sequence ID" value="AAD08085"/>
    <property type="gene ID" value="HP_1033"/>
</dbReference>
<keyword evidence="2" id="KW-1185">Reference proteome</keyword>
<dbReference type="AlphaFoldDB" id="O25677"/>
<sequence length="131" mass="14893">MYSKILATSFSLFLNSWLKRSKLSSVPFLSKRQISKSVQAIKIDANNNAIKYPPSVDNTVHNKMLSGSLNFNTENTNPKKNPTTTEKWIKFCTFIQAYPKYFKSLLKKLFKPSFGISKAPVSNLETKRPAI</sequence>
<dbReference type="STRING" id="85962.HP_1033"/>
<dbReference type="MINT" id="O25677"/>
<name>O25677_HELPY</name>
<proteinExistence type="predicted"/>
<dbReference type="Proteomes" id="UP000000429">
    <property type="component" value="Chromosome"/>
</dbReference>
<dbReference type="IntAct" id="O25677">
    <property type="interactions" value="5"/>
</dbReference>
<accession>O25677</accession>
<organism evidence="1 2">
    <name type="scientific">Helicobacter pylori (strain ATCC 700392 / 26695)</name>
    <name type="common">Campylobacter pylori</name>
    <dbReference type="NCBI Taxonomy" id="85962"/>
    <lineage>
        <taxon>Bacteria</taxon>
        <taxon>Pseudomonadati</taxon>
        <taxon>Campylobacterota</taxon>
        <taxon>Epsilonproteobacteria</taxon>
        <taxon>Campylobacterales</taxon>
        <taxon>Helicobacteraceae</taxon>
        <taxon>Helicobacter</taxon>
    </lineage>
</organism>
<protein>
    <submittedName>
        <fullName evidence="1">Uncharacterized protein</fullName>
    </submittedName>
</protein>
<reference evidence="1 2" key="1">
    <citation type="journal article" date="1997" name="Nature">
        <title>The complete genome sequence of the gastric pathogen Helicobacter pylori.</title>
        <authorList>
            <person name="Tomb J.-F."/>
            <person name="White O."/>
            <person name="Kerlavage A.R."/>
            <person name="Clayton R.A."/>
            <person name="Sutton G.G."/>
            <person name="Fleischmann R.D."/>
            <person name="Ketchum K.A."/>
            <person name="Klenk H.P."/>
            <person name="Gill S."/>
            <person name="Dougherty B.A."/>
            <person name="Nelson K."/>
            <person name="Quackenbush J."/>
            <person name="Zhou L."/>
            <person name="Kirkness E.F."/>
            <person name="Peterson S."/>
            <person name="Loftus B."/>
            <person name="Richardson D."/>
            <person name="Dodson R."/>
            <person name="Khalak H.G."/>
            <person name="Glodek A."/>
            <person name="McKenney K."/>
            <person name="Fitzegerald L.M."/>
            <person name="Lee N."/>
            <person name="Adams M.D."/>
            <person name="Hickey E.K."/>
            <person name="Berg D.E."/>
            <person name="Gocayne J.D."/>
            <person name="Utterback T.R."/>
            <person name="Peterson J.D."/>
            <person name="Kelley J.M."/>
            <person name="Karp P.D."/>
            <person name="Smith H.O."/>
            <person name="Fraser C.M."/>
            <person name="Venter J.C."/>
        </authorList>
    </citation>
    <scope>NUCLEOTIDE SEQUENCE [LARGE SCALE GENOMIC DNA]</scope>
    <source>
        <strain evidence="2">ATCC 700392 / 26695</strain>
    </source>
</reference>
<dbReference type="PaxDb" id="85962-C694_05345"/>
<dbReference type="DIP" id="DIP-3625N"/>
<dbReference type="KEGG" id="hpy:HP_1033"/>
<gene>
    <name evidence="1" type="ordered locus">HP_1033</name>
</gene>
<dbReference type="KEGG" id="heo:C694_05345"/>